<dbReference type="Proteomes" id="UP000264445">
    <property type="component" value="Unassembled WGS sequence"/>
</dbReference>
<dbReference type="Pfam" id="PF00485">
    <property type="entry name" value="PRK"/>
    <property type="match status" value="1"/>
</dbReference>
<dbReference type="SMART" id="SM00382">
    <property type="entry name" value="AAA"/>
    <property type="match status" value="1"/>
</dbReference>
<name>A0A124FCR7_9THEO</name>
<dbReference type="EMBL" id="DOLB01000137">
    <property type="protein sequence ID" value="HBT49935.1"/>
    <property type="molecule type" value="Genomic_DNA"/>
</dbReference>
<dbReference type="SUPFAM" id="SSF55186">
    <property type="entry name" value="ThrRS/AlaRS common domain"/>
    <property type="match status" value="1"/>
</dbReference>
<dbReference type="Gene3D" id="3.40.50.300">
    <property type="entry name" value="P-loop containing nucleotide triphosphate hydrolases"/>
    <property type="match status" value="1"/>
</dbReference>
<dbReference type="GO" id="GO:0005524">
    <property type="term" value="F:ATP binding"/>
    <property type="evidence" value="ECO:0007669"/>
    <property type="project" value="InterPro"/>
</dbReference>
<dbReference type="InterPro" id="IPR018163">
    <property type="entry name" value="Thr/Ala-tRNA-synth_IIc_edit"/>
</dbReference>
<organism evidence="2 3">
    <name type="scientific">Caldanaerobacter subterraneus</name>
    <dbReference type="NCBI Taxonomy" id="911092"/>
    <lineage>
        <taxon>Bacteria</taxon>
        <taxon>Bacillati</taxon>
        <taxon>Bacillota</taxon>
        <taxon>Clostridia</taxon>
        <taxon>Thermoanaerobacterales</taxon>
        <taxon>Thermoanaerobacteraceae</taxon>
        <taxon>Caldanaerobacter</taxon>
    </lineage>
</organism>
<dbReference type="InterPro" id="IPR006083">
    <property type="entry name" value="PRK/URK"/>
</dbReference>
<dbReference type="CDD" id="cd02028">
    <property type="entry name" value="UMPK_like"/>
    <property type="match status" value="1"/>
</dbReference>
<feature type="domain" description="AAA+ ATPase" evidence="1">
    <location>
        <begin position="280"/>
        <end position="441"/>
    </location>
</feature>
<protein>
    <submittedName>
        <fullName evidence="2">AAA family ATPase</fullName>
    </submittedName>
</protein>
<dbReference type="InterPro" id="IPR003593">
    <property type="entry name" value="AAA+_ATPase"/>
</dbReference>
<comment type="caution">
    <text evidence="2">The sequence shown here is derived from an EMBL/GenBank/DDBJ whole genome shotgun (WGS) entry which is preliminary data.</text>
</comment>
<dbReference type="InterPro" id="IPR012675">
    <property type="entry name" value="Beta-grasp_dom_sf"/>
</dbReference>
<reference evidence="2 3" key="1">
    <citation type="journal article" date="2018" name="Nat. Biotechnol.">
        <title>A standardized bacterial taxonomy based on genome phylogeny substantially revises the tree of life.</title>
        <authorList>
            <person name="Parks D.H."/>
            <person name="Chuvochina M."/>
            <person name="Waite D.W."/>
            <person name="Rinke C."/>
            <person name="Skarshewski A."/>
            <person name="Chaumeil P.A."/>
            <person name="Hugenholtz P."/>
        </authorList>
    </citation>
    <scope>NUCLEOTIDE SEQUENCE [LARGE SCALE GENOMIC DNA]</scope>
    <source>
        <strain evidence="2">UBA12544</strain>
    </source>
</reference>
<gene>
    <name evidence="2" type="ORF">DEA61_09045</name>
</gene>
<sequence>MKIIVRDREYEYPENTRLEDIARDFEHLYNGIIVAAKVNNELRDLNCTISEDSVVEFVDTTVEEGTRIYRRSLTFVFIKAVKELLPGATVTIEHSLGKGLYCEIHGYSINNKIVASIKDKMKEIIDKNLKIERKMLPREEAIRLFEKEGLMEKVRLFKDTDKEKVPVYYCDGTVDFFYSPCVPSTGYLKVFDIRFYFPGVILIAPDIYNPRSLPVFVDVPKLASIFKEAEEWAHILDINYVASLNDLIKRGGARDLILVSEAFHEKKISKIADYIASNKMIKVVLIAGPSSSGKTSFIHRLSVQLRVNGLKPFAISLDNYFVPRELTPRDEFGNYDFESIDALDLPLFNEHLIKLIQGEEVEIPIFNFKTGEREPVGRKVKLEKNQIILMEGIHGLNEKLTIQIPKDNKYKIYVSAITQLNLDEHNRIPTSQTRLIRRIVRDSQFRSTDAAETINMWPRVRKGEERWIFPYQEQADVMFNSFLPYELPVLKKYAEPLLKKVSKDDPAYSIAKEMLEFLSYFYPIEDELAIPPNSIIREFIGGSCLDV</sequence>
<dbReference type="InterPro" id="IPR012676">
    <property type="entry name" value="TGS-like"/>
</dbReference>
<dbReference type="SUPFAM" id="SSF52540">
    <property type="entry name" value="P-loop containing nucleoside triphosphate hydrolases"/>
    <property type="match status" value="1"/>
</dbReference>
<dbReference type="Gene3D" id="3.30.980.10">
    <property type="entry name" value="Threonyl-trna Synthetase, Chain A, domain 2"/>
    <property type="match status" value="1"/>
</dbReference>
<dbReference type="GO" id="GO:0016301">
    <property type="term" value="F:kinase activity"/>
    <property type="evidence" value="ECO:0007669"/>
    <property type="project" value="InterPro"/>
</dbReference>
<dbReference type="RefSeq" id="WP_278429362.1">
    <property type="nucleotide sequence ID" value="NZ_DOLB01000137.1"/>
</dbReference>
<evidence type="ECO:0000313" key="2">
    <source>
        <dbReference type="EMBL" id="HBT49935.1"/>
    </source>
</evidence>
<dbReference type="PANTHER" id="PTHR10285">
    <property type="entry name" value="URIDINE KINASE"/>
    <property type="match status" value="1"/>
</dbReference>
<proteinExistence type="predicted"/>
<evidence type="ECO:0000259" key="1">
    <source>
        <dbReference type="SMART" id="SM00382"/>
    </source>
</evidence>
<dbReference type="SUPFAM" id="SSF81271">
    <property type="entry name" value="TGS-like"/>
    <property type="match status" value="1"/>
</dbReference>
<evidence type="ECO:0000313" key="3">
    <source>
        <dbReference type="Proteomes" id="UP000264445"/>
    </source>
</evidence>
<dbReference type="Gene3D" id="3.10.20.30">
    <property type="match status" value="1"/>
</dbReference>
<accession>A0A124FCR7</accession>
<dbReference type="AlphaFoldDB" id="A0A124FCR7"/>
<dbReference type="InterPro" id="IPR027417">
    <property type="entry name" value="P-loop_NTPase"/>
</dbReference>